<evidence type="ECO:0000313" key="11">
    <source>
        <dbReference type="EMBL" id="SFQ08951.1"/>
    </source>
</evidence>
<evidence type="ECO:0000256" key="4">
    <source>
        <dbReference type="ARBA" id="ARBA00022679"/>
    </source>
</evidence>
<dbReference type="Pfam" id="PF03062">
    <property type="entry name" value="MBOAT"/>
    <property type="match status" value="1"/>
</dbReference>
<feature type="transmembrane region" description="Helical" evidence="10">
    <location>
        <begin position="58"/>
        <end position="79"/>
    </location>
</feature>
<feature type="transmembrane region" description="Helical" evidence="10">
    <location>
        <begin position="181"/>
        <end position="199"/>
    </location>
</feature>
<feature type="transmembrane region" description="Helical" evidence="10">
    <location>
        <begin position="483"/>
        <end position="511"/>
    </location>
</feature>
<evidence type="ECO:0000256" key="3">
    <source>
        <dbReference type="ARBA" id="ARBA00022475"/>
    </source>
</evidence>
<keyword evidence="7 9" id="KW-0472">Membrane</keyword>
<feature type="transmembrane region" description="Helical" evidence="10">
    <location>
        <begin position="6"/>
        <end position="23"/>
    </location>
</feature>
<keyword evidence="5 10" id="KW-0812">Transmembrane</keyword>
<dbReference type="InterPro" id="IPR028362">
    <property type="entry name" value="AlgI"/>
</dbReference>
<dbReference type="InterPro" id="IPR004299">
    <property type="entry name" value="MBOAT_fam"/>
</dbReference>
<proteinExistence type="inferred from homology"/>
<evidence type="ECO:0000256" key="9">
    <source>
        <dbReference type="PIRNR" id="PIRNR016636"/>
    </source>
</evidence>
<dbReference type="GO" id="GO:0042121">
    <property type="term" value="P:alginic acid biosynthetic process"/>
    <property type="evidence" value="ECO:0007669"/>
    <property type="project" value="InterPro"/>
</dbReference>
<evidence type="ECO:0000256" key="2">
    <source>
        <dbReference type="ARBA" id="ARBA00010323"/>
    </source>
</evidence>
<feature type="transmembrane region" description="Helical" evidence="10">
    <location>
        <begin position="211"/>
        <end position="231"/>
    </location>
</feature>
<dbReference type="GO" id="GO:0016746">
    <property type="term" value="F:acyltransferase activity"/>
    <property type="evidence" value="ECO:0007669"/>
    <property type="project" value="UniProtKB-KW"/>
</dbReference>
<sequence>MLFNSYEFLLAFMPVFIIGYFLIRHFYRDDEKLMRLCNLWIIAGSLVFYALFGVKNLMVLAASIVINACFFRGFKLGTIGKDKGGGFNKKILAIGICLNILSLLFFKFSGVFFPIAISFYTFNQISYLVDFYRGDIEKFDLLEYLSYILFFPKLLQGPLMRYDDFACQLKESAKKSLDWEMVMRGLLLISLGLFKKVILADTIGQAVDYGYNSLATLGWWEAVLVAVFYSFQLYFDFSGYCDVAGGICMILGFELSLNFDSPYKAVNIIDFWNRWHITLTKFFTGYIYIPLGGSRKGLVRTYANIMIVFLVSGLWHGSGWTFIVWGAMHGALNAITRATTNLTVGKKADGLSTKLDENQRENHKENHNEMQSAVDKTLVFLKKCGKRLFTFIYVTAAWVFFRANTISDALLLFKRMFSGGIRPYYSDFANYFRLDEIWYVFKLTPIVNFNFAWDMCMWLFLAASVVIVFFGKSAINYAKECRIGIFTTLLTALLLVWCVLSFGGVSTFLYMNF</sequence>
<dbReference type="PANTHER" id="PTHR13285:SF23">
    <property type="entry name" value="TEICHOIC ACID D-ALANYLTRANSFERASE"/>
    <property type="match status" value="1"/>
</dbReference>
<evidence type="ECO:0000256" key="7">
    <source>
        <dbReference type="ARBA" id="ARBA00023136"/>
    </source>
</evidence>
<dbReference type="InterPro" id="IPR024194">
    <property type="entry name" value="Ac/AlaTfrase_AlgI/DltB"/>
</dbReference>
<evidence type="ECO:0000256" key="8">
    <source>
        <dbReference type="ARBA" id="ARBA00023315"/>
    </source>
</evidence>
<keyword evidence="6 10" id="KW-1133">Transmembrane helix</keyword>
<reference evidence="12" key="1">
    <citation type="submission" date="2016-10" db="EMBL/GenBank/DDBJ databases">
        <authorList>
            <person name="Varghese N."/>
            <person name="Submissions S."/>
        </authorList>
    </citation>
    <scope>NUCLEOTIDE SEQUENCE [LARGE SCALE GENOMIC DNA]</scope>
    <source>
        <strain evidence="12">P18</strain>
    </source>
</reference>
<feature type="transmembrane region" description="Helical" evidence="10">
    <location>
        <begin position="271"/>
        <end position="289"/>
    </location>
</feature>
<dbReference type="OrthoDB" id="9805788at2"/>
<feature type="transmembrane region" description="Helical" evidence="10">
    <location>
        <begin position="388"/>
        <end position="413"/>
    </location>
</feature>
<keyword evidence="4 9" id="KW-0808">Transferase</keyword>
<accession>A0A1I5VND9</accession>
<dbReference type="PANTHER" id="PTHR13285">
    <property type="entry name" value="ACYLTRANSFERASE"/>
    <property type="match status" value="1"/>
</dbReference>
<feature type="transmembrane region" description="Helical" evidence="10">
    <location>
        <begin position="301"/>
        <end position="327"/>
    </location>
</feature>
<dbReference type="RefSeq" id="WP_074889042.1">
    <property type="nucleotide sequence ID" value="NZ_FOXO01000018.1"/>
</dbReference>
<organism evidence="11 12">
    <name type="scientific">Butyrivibrio proteoclasticus</name>
    <dbReference type="NCBI Taxonomy" id="43305"/>
    <lineage>
        <taxon>Bacteria</taxon>
        <taxon>Bacillati</taxon>
        <taxon>Bacillota</taxon>
        <taxon>Clostridia</taxon>
        <taxon>Lachnospirales</taxon>
        <taxon>Lachnospiraceae</taxon>
        <taxon>Butyrivibrio</taxon>
    </lineage>
</organism>
<evidence type="ECO:0000256" key="1">
    <source>
        <dbReference type="ARBA" id="ARBA00004651"/>
    </source>
</evidence>
<comment type="subcellular location">
    <subcellularLocation>
        <location evidence="1">Cell membrane</location>
        <topology evidence="1">Multi-pass membrane protein</topology>
    </subcellularLocation>
</comment>
<dbReference type="GO" id="GO:0005886">
    <property type="term" value="C:plasma membrane"/>
    <property type="evidence" value="ECO:0007669"/>
    <property type="project" value="UniProtKB-SubCell"/>
</dbReference>
<evidence type="ECO:0000256" key="10">
    <source>
        <dbReference type="SAM" id="Phobius"/>
    </source>
</evidence>
<keyword evidence="8 9" id="KW-0012">Acyltransferase</keyword>
<evidence type="ECO:0000256" key="5">
    <source>
        <dbReference type="ARBA" id="ARBA00022692"/>
    </source>
</evidence>
<dbReference type="Proteomes" id="UP000182624">
    <property type="component" value="Unassembled WGS sequence"/>
</dbReference>
<name>A0A1I5VND9_9FIRM</name>
<keyword evidence="12" id="KW-1185">Reference proteome</keyword>
<dbReference type="InterPro" id="IPR051085">
    <property type="entry name" value="MB_O-acyltransferase"/>
</dbReference>
<gene>
    <name evidence="11" type="ORF">SAMN04487928_11828</name>
</gene>
<feature type="transmembrane region" description="Helical" evidence="10">
    <location>
        <begin position="35"/>
        <end position="52"/>
    </location>
</feature>
<dbReference type="AlphaFoldDB" id="A0A1I5VND9"/>
<feature type="transmembrane region" description="Helical" evidence="10">
    <location>
        <begin position="237"/>
        <end position="259"/>
    </location>
</feature>
<keyword evidence="3 9" id="KW-1003">Cell membrane</keyword>
<evidence type="ECO:0000313" key="12">
    <source>
        <dbReference type="Proteomes" id="UP000182624"/>
    </source>
</evidence>
<comment type="similarity">
    <text evidence="2 9">Belongs to the membrane-bound acyltransferase family.</text>
</comment>
<feature type="transmembrane region" description="Helical" evidence="10">
    <location>
        <begin position="91"/>
        <end position="122"/>
    </location>
</feature>
<evidence type="ECO:0000256" key="6">
    <source>
        <dbReference type="ARBA" id="ARBA00022989"/>
    </source>
</evidence>
<dbReference type="EMBL" id="FOXO01000018">
    <property type="protein sequence ID" value="SFQ08951.1"/>
    <property type="molecule type" value="Genomic_DNA"/>
</dbReference>
<feature type="transmembrane region" description="Helical" evidence="10">
    <location>
        <begin position="451"/>
        <end position="471"/>
    </location>
</feature>
<dbReference type="PIRSF" id="PIRSF500217">
    <property type="entry name" value="AlgI"/>
    <property type="match status" value="1"/>
</dbReference>
<protein>
    <submittedName>
        <fullName evidence="11">MBOAT, membrane-bound O-acyltransferase family</fullName>
    </submittedName>
</protein>
<dbReference type="PIRSF" id="PIRSF016636">
    <property type="entry name" value="AlgI_DltB"/>
    <property type="match status" value="1"/>
</dbReference>